<reference evidence="1" key="3">
    <citation type="submission" date="2025-09" db="UniProtKB">
        <authorList>
            <consortium name="Ensembl"/>
        </authorList>
    </citation>
    <scope>IDENTIFICATION</scope>
</reference>
<protein>
    <submittedName>
        <fullName evidence="1">Uncharacterized protein</fullName>
    </submittedName>
</protein>
<evidence type="ECO:0000313" key="1">
    <source>
        <dbReference type="Ensembl" id="ENSOARP00020019425.1"/>
    </source>
</evidence>
<reference evidence="1" key="1">
    <citation type="submission" date="2020-11" db="EMBL/GenBank/DDBJ databases">
        <authorList>
            <person name="Davenport K.M."/>
            <person name="Bickhart D.M."/>
            <person name="Smith T.P.L."/>
            <person name="Murdoch B.M."/>
            <person name="Rosen B.D."/>
        </authorList>
    </citation>
    <scope>NUCLEOTIDE SEQUENCE [LARGE SCALE GENOMIC DNA]</scope>
    <source>
        <strain evidence="1">OAR_USU_Benz2616</strain>
    </source>
</reference>
<proteinExistence type="predicted"/>
<name>A0AC11BSI5_SHEEP</name>
<gene>
    <name evidence="1" type="primary">LOC121818829</name>
</gene>
<reference evidence="1" key="2">
    <citation type="submission" date="2025-08" db="UniProtKB">
        <authorList>
            <consortium name="Ensembl"/>
        </authorList>
    </citation>
    <scope>IDENTIFICATION</scope>
</reference>
<sequence length="170" mass="19078">IAPGPNVVGRGPDVPYPQPTMTMLSHLLKEHQAKQNERKKLQQERLEAITPATHLAEVSVDHLNAGVAQANRSQRKLDHKVKSLQIQAAQSAEQTGQWIGMVENFNRALKEIWDVQNWAQKIELDMCSITTTLKDIYKGQRQSAPSWPSCPPFPHSSFLPQVGRREADSP</sequence>
<dbReference type="Ensembl" id="ENSOART00020023426.2">
    <property type="protein sequence ID" value="ENSOARP00020019425.1"/>
    <property type="gene ID" value="ENSOARG00020015282.2"/>
</dbReference>
<accession>A0AC11BSI5</accession>
<organism evidence="1">
    <name type="scientific">Ovis aries</name>
    <name type="common">Sheep</name>
    <dbReference type="NCBI Taxonomy" id="9940"/>
    <lineage>
        <taxon>Eukaryota</taxon>
        <taxon>Metazoa</taxon>
        <taxon>Chordata</taxon>
        <taxon>Craniata</taxon>
        <taxon>Vertebrata</taxon>
        <taxon>Euteleostomi</taxon>
        <taxon>Mammalia</taxon>
        <taxon>Eutheria</taxon>
        <taxon>Laurasiatheria</taxon>
        <taxon>Artiodactyla</taxon>
        <taxon>Ruminantia</taxon>
        <taxon>Pecora</taxon>
        <taxon>Bovidae</taxon>
        <taxon>Caprinae</taxon>
        <taxon>Ovis</taxon>
    </lineage>
</organism>